<feature type="transmembrane region" description="Helical" evidence="2">
    <location>
        <begin position="39"/>
        <end position="56"/>
    </location>
</feature>
<feature type="transmembrane region" description="Helical" evidence="2">
    <location>
        <begin position="150"/>
        <end position="166"/>
    </location>
</feature>
<dbReference type="RefSeq" id="WP_075570376.1">
    <property type="nucleotide sequence ID" value="NZ_MSDO01000017.1"/>
</dbReference>
<organism evidence="3 4">
    <name type="scientific">Salinicola socius</name>
    <dbReference type="NCBI Taxonomy" id="404433"/>
    <lineage>
        <taxon>Bacteria</taxon>
        <taxon>Pseudomonadati</taxon>
        <taxon>Pseudomonadota</taxon>
        <taxon>Gammaproteobacteria</taxon>
        <taxon>Oceanospirillales</taxon>
        <taxon>Halomonadaceae</taxon>
        <taxon>Salinicola</taxon>
    </lineage>
</organism>
<dbReference type="InterPro" id="IPR017850">
    <property type="entry name" value="Alkaline_phosphatase_core_sf"/>
</dbReference>
<evidence type="ECO:0000313" key="3">
    <source>
        <dbReference type="EMBL" id="OLO03968.1"/>
    </source>
</evidence>
<sequence>MMFSLNQAPRGYLVLALLSLDILLLTPELPWAGFPPTHWVALEAPLIIGLLALLPPAPWRRWLAGLVALFALTIVFGAAGDALMQTMQGRSLNLYVDIKLVPILIELIVANLGLPLAIGGLLIVGLALFALGLVLTGLLQGFHARNTPRGLALLLIVVGGVGLARIDTLQDDDASGWMAKIGHPAVSFITFEWQRALQTREAMATFGRRLYQDDHAYAKPGGQSLPGLANTDVILGFIESYGVAAIERAPFKTEIQPRLEVIQNQLAAAGLSVVTGRVTAATLGGQSWLNHATFASGLPITSQLRFELMINSPHSTLIDDFKASGHDTIAIMPGITRDWPEGSLYGYDEIHTADSMGYRGPSMGWASMPDQFTWQRVEDYVRARHDGPTFTELATLSSHAPWSPVIDMVDDWSTIADGEIFDHWQGAGKDYASLWHDTEAMRRNYGPAIDYSLQAAFGFAERYLGNHELGNEGSGNEGFGKERLGDDGSGEDRTTEHTLMMILGDHQAAPAIIGASPGKDVPLHIISDDPQLLTGFLDHGFRPGMFPPGPDAAIPMQAMRGLLHQIYADVTPGEKVTTSGSGS</sequence>
<accession>A0A1Q8SRB8</accession>
<feature type="transmembrane region" description="Helical" evidence="2">
    <location>
        <begin position="12"/>
        <end position="32"/>
    </location>
</feature>
<keyword evidence="2" id="KW-0472">Membrane</keyword>
<reference evidence="3 4" key="1">
    <citation type="submission" date="2016-12" db="EMBL/GenBank/DDBJ databases">
        <title>Draft genome sequences of strains Salinicola socius SMB35, Salinicola sp. MH3R3-1 and Chromohalobacter sp. SMB17 from the Verkhnekamsk potash mining region of Russia.</title>
        <authorList>
            <person name="Mavrodi D.V."/>
            <person name="Olsson B.E."/>
            <person name="Korsakova E.S."/>
            <person name="Pyankova A."/>
            <person name="Mavrodi O.V."/>
            <person name="Plotnikova E.G."/>
        </authorList>
    </citation>
    <scope>NUCLEOTIDE SEQUENCE [LARGE SCALE GENOMIC DNA]</scope>
    <source>
        <strain evidence="3 4">SMB35</strain>
    </source>
</reference>
<dbReference type="AlphaFoldDB" id="A0A1Q8SRB8"/>
<evidence type="ECO:0008006" key="5">
    <source>
        <dbReference type="Google" id="ProtNLM"/>
    </source>
</evidence>
<name>A0A1Q8SRB8_9GAMM</name>
<proteinExistence type="predicted"/>
<dbReference type="EMBL" id="MSDO01000017">
    <property type="protein sequence ID" value="OLO03968.1"/>
    <property type="molecule type" value="Genomic_DNA"/>
</dbReference>
<protein>
    <recommendedName>
        <fullName evidence="5">Sulfatase</fullName>
    </recommendedName>
</protein>
<feature type="transmembrane region" description="Helical" evidence="2">
    <location>
        <begin position="116"/>
        <end position="138"/>
    </location>
</feature>
<evidence type="ECO:0000313" key="4">
    <source>
        <dbReference type="Proteomes" id="UP000186878"/>
    </source>
</evidence>
<keyword evidence="4" id="KW-1185">Reference proteome</keyword>
<evidence type="ECO:0000256" key="2">
    <source>
        <dbReference type="SAM" id="Phobius"/>
    </source>
</evidence>
<dbReference type="OrthoDB" id="1376015at2"/>
<evidence type="ECO:0000256" key="1">
    <source>
        <dbReference type="SAM" id="MobiDB-lite"/>
    </source>
</evidence>
<comment type="caution">
    <text evidence="3">The sequence shown here is derived from an EMBL/GenBank/DDBJ whole genome shotgun (WGS) entry which is preliminary data.</text>
</comment>
<dbReference type="Gene3D" id="3.40.720.10">
    <property type="entry name" value="Alkaline Phosphatase, subunit A"/>
    <property type="match status" value="1"/>
</dbReference>
<feature type="compositionally biased region" description="Basic and acidic residues" evidence="1">
    <location>
        <begin position="479"/>
        <end position="493"/>
    </location>
</feature>
<dbReference type="STRING" id="404433.BTW07_11850"/>
<gene>
    <name evidence="3" type="ORF">BTW07_11850</name>
</gene>
<feature type="transmembrane region" description="Helical" evidence="2">
    <location>
        <begin position="62"/>
        <end position="80"/>
    </location>
</feature>
<keyword evidence="2" id="KW-0812">Transmembrane</keyword>
<dbReference type="Proteomes" id="UP000186878">
    <property type="component" value="Unassembled WGS sequence"/>
</dbReference>
<feature type="region of interest" description="Disordered" evidence="1">
    <location>
        <begin position="470"/>
        <end position="493"/>
    </location>
</feature>
<keyword evidence="2" id="KW-1133">Transmembrane helix</keyword>